<dbReference type="PANTHER" id="PTHR30616:SF2">
    <property type="entry name" value="PURINE NUCLEOSIDE PHOSPHORYLASE LACC1"/>
    <property type="match status" value="1"/>
</dbReference>
<dbReference type="InterPro" id="IPR003730">
    <property type="entry name" value="Cu_polyphenol_OxRdtase"/>
</dbReference>
<dbReference type="Gene3D" id="3.60.140.10">
    <property type="entry name" value="CNF1/YfiH-like putative cysteine hydrolases"/>
    <property type="match status" value="1"/>
</dbReference>
<dbReference type="PANTHER" id="PTHR30616">
    <property type="entry name" value="UNCHARACTERIZED PROTEIN YFIH"/>
    <property type="match status" value="1"/>
</dbReference>
<comment type="catalytic activity">
    <reaction evidence="9">
        <text>S-methyl-5'-thioadenosine + phosphate = 5-(methylsulfanyl)-alpha-D-ribose 1-phosphate + adenine</text>
        <dbReference type="Rhea" id="RHEA:11852"/>
        <dbReference type="ChEBI" id="CHEBI:16708"/>
        <dbReference type="ChEBI" id="CHEBI:17509"/>
        <dbReference type="ChEBI" id="CHEBI:43474"/>
        <dbReference type="ChEBI" id="CHEBI:58533"/>
        <dbReference type="EC" id="2.4.2.28"/>
    </reaction>
    <physiologicalReaction direction="left-to-right" evidence="9">
        <dbReference type="Rhea" id="RHEA:11853"/>
    </physiologicalReaction>
</comment>
<dbReference type="InterPro" id="IPR011324">
    <property type="entry name" value="Cytotoxic_necrot_fac-like_cat"/>
</dbReference>
<keyword evidence="4" id="KW-0479">Metal-binding</keyword>
<comment type="catalytic activity">
    <reaction evidence="1">
        <text>inosine + phosphate = alpha-D-ribose 1-phosphate + hypoxanthine</text>
        <dbReference type="Rhea" id="RHEA:27646"/>
        <dbReference type="ChEBI" id="CHEBI:17368"/>
        <dbReference type="ChEBI" id="CHEBI:17596"/>
        <dbReference type="ChEBI" id="CHEBI:43474"/>
        <dbReference type="ChEBI" id="CHEBI:57720"/>
        <dbReference type="EC" id="2.4.2.1"/>
    </reaction>
    <physiologicalReaction direction="left-to-right" evidence="1">
        <dbReference type="Rhea" id="RHEA:27647"/>
    </physiologicalReaction>
</comment>
<evidence type="ECO:0000256" key="5">
    <source>
        <dbReference type="ARBA" id="ARBA00022801"/>
    </source>
</evidence>
<dbReference type="SUPFAM" id="SSF64438">
    <property type="entry name" value="CNF1/YfiH-like putative cysteine hydrolases"/>
    <property type="match status" value="1"/>
</dbReference>
<evidence type="ECO:0000256" key="4">
    <source>
        <dbReference type="ARBA" id="ARBA00022723"/>
    </source>
</evidence>
<protein>
    <submittedName>
        <fullName evidence="10">Polyphenol oxidase family protein</fullName>
    </submittedName>
</protein>
<proteinExistence type="inferred from homology"/>
<keyword evidence="11" id="KW-1185">Reference proteome</keyword>
<dbReference type="Proteomes" id="UP001565200">
    <property type="component" value="Unassembled WGS sequence"/>
</dbReference>
<dbReference type="Pfam" id="PF02578">
    <property type="entry name" value="Cu-oxidase_4"/>
    <property type="match status" value="1"/>
</dbReference>
<organism evidence="10 11">
    <name type="scientific">Heminiphilus faecis</name>
    <dbReference type="NCBI Taxonomy" id="2601703"/>
    <lineage>
        <taxon>Bacteria</taxon>
        <taxon>Pseudomonadati</taxon>
        <taxon>Bacteroidota</taxon>
        <taxon>Bacteroidia</taxon>
        <taxon>Bacteroidales</taxon>
        <taxon>Muribaculaceae</taxon>
        <taxon>Heminiphilus</taxon>
    </lineage>
</organism>
<accession>A0ABV4CUN2</accession>
<evidence type="ECO:0000256" key="8">
    <source>
        <dbReference type="ARBA" id="ARBA00048968"/>
    </source>
</evidence>
<evidence type="ECO:0000256" key="6">
    <source>
        <dbReference type="ARBA" id="ARBA00022833"/>
    </source>
</evidence>
<keyword evidence="5" id="KW-0378">Hydrolase</keyword>
<comment type="catalytic activity">
    <reaction evidence="7">
        <text>adenosine + H2O + H(+) = inosine + NH4(+)</text>
        <dbReference type="Rhea" id="RHEA:24408"/>
        <dbReference type="ChEBI" id="CHEBI:15377"/>
        <dbReference type="ChEBI" id="CHEBI:15378"/>
        <dbReference type="ChEBI" id="CHEBI:16335"/>
        <dbReference type="ChEBI" id="CHEBI:17596"/>
        <dbReference type="ChEBI" id="CHEBI:28938"/>
        <dbReference type="EC" id="3.5.4.4"/>
    </reaction>
    <physiologicalReaction direction="left-to-right" evidence="7">
        <dbReference type="Rhea" id="RHEA:24409"/>
    </physiologicalReaction>
</comment>
<comment type="catalytic activity">
    <reaction evidence="8">
        <text>adenosine + phosphate = alpha-D-ribose 1-phosphate + adenine</text>
        <dbReference type="Rhea" id="RHEA:27642"/>
        <dbReference type="ChEBI" id="CHEBI:16335"/>
        <dbReference type="ChEBI" id="CHEBI:16708"/>
        <dbReference type="ChEBI" id="CHEBI:43474"/>
        <dbReference type="ChEBI" id="CHEBI:57720"/>
        <dbReference type="EC" id="2.4.2.1"/>
    </reaction>
    <physiologicalReaction direction="left-to-right" evidence="8">
        <dbReference type="Rhea" id="RHEA:27643"/>
    </physiologicalReaction>
</comment>
<dbReference type="CDD" id="cd16833">
    <property type="entry name" value="YfiH"/>
    <property type="match status" value="1"/>
</dbReference>
<evidence type="ECO:0000313" key="10">
    <source>
        <dbReference type="EMBL" id="MEY8245096.1"/>
    </source>
</evidence>
<dbReference type="EMBL" id="JBCLPP010000012">
    <property type="protein sequence ID" value="MEY8245096.1"/>
    <property type="molecule type" value="Genomic_DNA"/>
</dbReference>
<evidence type="ECO:0000256" key="7">
    <source>
        <dbReference type="ARBA" id="ARBA00047989"/>
    </source>
</evidence>
<gene>
    <name evidence="10" type="ORF">AAK873_05625</name>
</gene>
<keyword evidence="3" id="KW-0808">Transferase</keyword>
<comment type="caution">
    <text evidence="10">The sequence shown here is derived from an EMBL/GenBank/DDBJ whole genome shotgun (WGS) entry which is preliminary data.</text>
</comment>
<keyword evidence="6" id="KW-0862">Zinc</keyword>
<name>A0ABV4CUN2_9BACT</name>
<dbReference type="InterPro" id="IPR038371">
    <property type="entry name" value="Cu_polyphenol_OxRdtase_sf"/>
</dbReference>
<evidence type="ECO:0000256" key="9">
    <source>
        <dbReference type="ARBA" id="ARBA00049893"/>
    </source>
</evidence>
<reference evidence="10 11" key="1">
    <citation type="submission" date="2024-03" db="EMBL/GenBank/DDBJ databases">
        <title>Mouse gut bacterial collection (mGBC) of GemPharmatech.</title>
        <authorList>
            <person name="He Y."/>
            <person name="Dong L."/>
            <person name="Wu D."/>
            <person name="Gao X."/>
            <person name="Lin Z."/>
        </authorList>
    </citation>
    <scope>NUCLEOTIDE SEQUENCE [LARGE SCALE GENOMIC DNA]</scope>
    <source>
        <strain evidence="10 11">54-13</strain>
    </source>
</reference>
<evidence type="ECO:0000256" key="3">
    <source>
        <dbReference type="ARBA" id="ARBA00022679"/>
    </source>
</evidence>
<dbReference type="RefSeq" id="WP_205523819.1">
    <property type="nucleotide sequence ID" value="NZ_JBCLPP010000012.1"/>
</dbReference>
<evidence type="ECO:0000256" key="1">
    <source>
        <dbReference type="ARBA" id="ARBA00000553"/>
    </source>
</evidence>
<evidence type="ECO:0000256" key="2">
    <source>
        <dbReference type="ARBA" id="ARBA00007353"/>
    </source>
</evidence>
<sequence length="253" mass="26746">MTAPTMPDDGFIHMIDIAPGVHAGFTSRGNTTSSPYSGINMCHYTGDGQAHVADCRDRFSGITGIPCERIIIPRQTHSSDCAVIDRIPVEEEVINGVDALVTTLTGVIIGVSTADCVPVILADADNGVIGAAHAGWRGALAGVTDNAVEAMLRCGARIDNIKAAMGPCICPACFEVGEEVAENFPDRFIAHGFTKPHVDLPLYVKSRLEARGIAPSMIQMPPACTRCAPGIYFSARALGINSGRIYTFISLDT</sequence>
<comment type="similarity">
    <text evidence="2">Belongs to the purine nucleoside phosphorylase YfiH/LACC1 family.</text>
</comment>
<evidence type="ECO:0000313" key="11">
    <source>
        <dbReference type="Proteomes" id="UP001565200"/>
    </source>
</evidence>